<feature type="binding site" evidence="5">
    <location>
        <position position="232"/>
    </location>
    <ligand>
        <name>Zn(2+)</name>
        <dbReference type="ChEBI" id="CHEBI:29105"/>
        <label>1</label>
    </ligand>
</feature>
<evidence type="ECO:0000313" key="9">
    <source>
        <dbReference type="EMBL" id="CAF3893778.1"/>
    </source>
</evidence>
<dbReference type="GO" id="GO:0070291">
    <property type="term" value="P:N-acylethanolamine metabolic process"/>
    <property type="evidence" value="ECO:0007669"/>
    <property type="project" value="TreeGrafter"/>
</dbReference>
<comment type="catalytic activity">
    <reaction evidence="4">
        <text>N-(5Z,8Z,11Z,14Z-eicosatetraenoyl)-1,2-di-(9Z-octadecenoyl)-sn-glycero-3-phosphoethanolamine + H2O = N-(5Z,8Z,11Z,14Z-eicosatetraenoyl)-ethanolamine + 1,2-di-(9Z-octadecenoyl)-sn-glycero-3-phosphate + H(+)</text>
        <dbReference type="Rhea" id="RHEA:45528"/>
        <dbReference type="ChEBI" id="CHEBI:2700"/>
        <dbReference type="ChEBI" id="CHEBI:15377"/>
        <dbReference type="ChEBI" id="CHEBI:15378"/>
        <dbReference type="ChEBI" id="CHEBI:74546"/>
        <dbReference type="ChEBI" id="CHEBI:85277"/>
    </reaction>
    <physiologicalReaction direction="left-to-right" evidence="4">
        <dbReference type="Rhea" id="RHEA:45529"/>
    </physiologicalReaction>
</comment>
<keyword evidence="5" id="KW-0862">Zinc</keyword>
<evidence type="ECO:0000313" key="10">
    <source>
        <dbReference type="EMBL" id="CAF4044945.1"/>
    </source>
</evidence>
<protein>
    <recommendedName>
        <fullName evidence="2">N-acetylphosphatidylethanolamine-hydrolyzing phospholipase D</fullName>
        <ecNumber evidence="2">3.1.4.54</ecNumber>
    </recommendedName>
</protein>
<accession>A0A819H9X9</accession>
<dbReference type="PANTHER" id="PTHR15032">
    <property type="entry name" value="N-ACYL-PHOSPHATIDYLETHANOLAMINE-HYDROLYZING PHOSPHOLIPASE D"/>
    <property type="match status" value="1"/>
</dbReference>
<dbReference type="Gene3D" id="3.60.15.10">
    <property type="entry name" value="Ribonuclease Z/Hydroxyacylglutathione hydrolase-like"/>
    <property type="match status" value="1"/>
</dbReference>
<dbReference type="SUPFAM" id="SSF56281">
    <property type="entry name" value="Metallo-hydrolase/oxidoreductase"/>
    <property type="match status" value="1"/>
</dbReference>
<evidence type="ECO:0000259" key="6">
    <source>
        <dbReference type="Pfam" id="PF12706"/>
    </source>
</evidence>
<dbReference type="InterPro" id="IPR024884">
    <property type="entry name" value="NAPE-PLD"/>
</dbReference>
<evidence type="ECO:0000256" key="5">
    <source>
        <dbReference type="PIRSR" id="PIRSR038896-51"/>
    </source>
</evidence>
<keyword evidence="3" id="KW-0443">Lipid metabolism</keyword>
<dbReference type="InterPro" id="IPR001279">
    <property type="entry name" value="Metallo-B-lactamas"/>
</dbReference>
<evidence type="ECO:0000313" key="7">
    <source>
        <dbReference type="EMBL" id="CAF1156951.1"/>
    </source>
</evidence>
<dbReference type="GO" id="GO:0009395">
    <property type="term" value="P:phospholipid catabolic process"/>
    <property type="evidence" value="ECO:0007669"/>
    <property type="project" value="UniProtKB-KW"/>
</dbReference>
<dbReference type="PIRSF" id="PIRSF038896">
    <property type="entry name" value="NAPE-PLD"/>
    <property type="match status" value="1"/>
</dbReference>
<dbReference type="OrthoDB" id="332863at2759"/>
<dbReference type="InterPro" id="IPR036866">
    <property type="entry name" value="RibonucZ/Hydroxyglut_hydro"/>
</dbReference>
<comment type="similarity">
    <text evidence="1">Belongs to the NAPE-PLD family.</text>
</comment>
<dbReference type="Proteomes" id="UP000663874">
    <property type="component" value="Unassembled WGS sequence"/>
</dbReference>
<dbReference type="Proteomes" id="UP000663823">
    <property type="component" value="Unassembled WGS sequence"/>
</dbReference>
<feature type="domain" description="Metallo-beta-lactamase" evidence="6">
    <location>
        <begin position="122"/>
        <end position="326"/>
    </location>
</feature>
<evidence type="ECO:0000256" key="2">
    <source>
        <dbReference type="ARBA" id="ARBA00012279"/>
    </source>
</evidence>
<comment type="caution">
    <text evidence="9">The sequence shown here is derived from an EMBL/GenBank/DDBJ whole genome shotgun (WGS) entry which is preliminary data.</text>
</comment>
<dbReference type="EC" id="3.1.4.54" evidence="2"/>
<feature type="binding site" evidence="5">
    <location>
        <position position="325"/>
    </location>
    <ligand>
        <name>Zn(2+)</name>
        <dbReference type="ChEBI" id="CHEBI:29105"/>
        <label>2</label>
    </ligand>
</feature>
<feature type="binding site" evidence="5">
    <location>
        <position position="263"/>
    </location>
    <ligand>
        <name>Zn(2+)</name>
        <dbReference type="ChEBI" id="CHEBI:29105"/>
        <label>1</label>
    </ligand>
</feature>
<evidence type="ECO:0000256" key="1">
    <source>
        <dbReference type="ARBA" id="ARBA00010127"/>
    </source>
</evidence>
<name>A0A819H9X9_9BILA</name>
<feature type="binding site" evidence="5">
    <location>
        <position position="263"/>
    </location>
    <ligand>
        <name>Zn(2+)</name>
        <dbReference type="ChEBI" id="CHEBI:29105"/>
        <label>2</label>
    </ligand>
</feature>
<gene>
    <name evidence="10" type="ORF">FNK824_LOCUS28391</name>
    <name evidence="9" type="ORF">OTI717_LOCUS23414</name>
    <name evidence="7" type="ORF">RFH988_LOCUS22226</name>
    <name evidence="8" type="ORF">SEV965_LOCUS30793</name>
</gene>
<evidence type="ECO:0000256" key="4">
    <source>
        <dbReference type="ARBA" id="ARBA00048025"/>
    </source>
</evidence>
<dbReference type="Pfam" id="PF12706">
    <property type="entry name" value="Lactamase_B_2"/>
    <property type="match status" value="1"/>
</dbReference>
<organism evidence="9 11">
    <name type="scientific">Rotaria sordida</name>
    <dbReference type="NCBI Taxonomy" id="392033"/>
    <lineage>
        <taxon>Eukaryota</taxon>
        <taxon>Metazoa</taxon>
        <taxon>Spiralia</taxon>
        <taxon>Gnathifera</taxon>
        <taxon>Rotifera</taxon>
        <taxon>Eurotatoria</taxon>
        <taxon>Bdelloidea</taxon>
        <taxon>Philodinida</taxon>
        <taxon>Philodinidae</taxon>
        <taxon>Rotaria</taxon>
    </lineage>
</organism>
<feature type="binding site" evidence="5">
    <location>
        <position position="170"/>
    </location>
    <ligand>
        <name>Zn(2+)</name>
        <dbReference type="ChEBI" id="CHEBI:29105"/>
        <label>2</label>
    </ligand>
</feature>
<evidence type="ECO:0000256" key="3">
    <source>
        <dbReference type="ARBA" id="ARBA00022668"/>
    </source>
</evidence>
<dbReference type="EMBL" id="CAJNOO010001464">
    <property type="protein sequence ID" value="CAF1156951.1"/>
    <property type="molecule type" value="Genomic_DNA"/>
</dbReference>
<feature type="binding site" evidence="5">
    <location>
        <position position="169"/>
    </location>
    <ligand>
        <name>Zn(2+)</name>
        <dbReference type="ChEBI" id="CHEBI:29105"/>
        <label>2</label>
    </ligand>
</feature>
<dbReference type="EMBL" id="CAJOAX010004181">
    <property type="protein sequence ID" value="CAF3893778.1"/>
    <property type="molecule type" value="Genomic_DNA"/>
</dbReference>
<dbReference type="GO" id="GO:0070290">
    <property type="term" value="F:N-acylphosphatidylethanolamine-specific phospholipase D activity"/>
    <property type="evidence" value="ECO:0007669"/>
    <property type="project" value="UniProtKB-EC"/>
</dbReference>
<keyword evidence="3" id="KW-1208">Phospholipid metabolism</keyword>
<keyword evidence="3" id="KW-0442">Lipid degradation</keyword>
<dbReference type="EMBL" id="CAJOBE010007753">
    <property type="protein sequence ID" value="CAF4044945.1"/>
    <property type="molecule type" value="Genomic_DNA"/>
</dbReference>
<keyword evidence="5" id="KW-0479">Metal-binding</keyword>
<evidence type="ECO:0000313" key="11">
    <source>
        <dbReference type="Proteomes" id="UP000663823"/>
    </source>
</evidence>
<dbReference type="PANTHER" id="PTHR15032:SF4">
    <property type="entry name" value="N-ACYL-PHOSPHATIDYLETHANOLAMINE-HYDROLYZING PHOSPHOLIPASE D"/>
    <property type="match status" value="1"/>
</dbReference>
<feature type="binding site" evidence="5">
    <location>
        <position position="165"/>
    </location>
    <ligand>
        <name>Zn(2+)</name>
        <dbReference type="ChEBI" id="CHEBI:29105"/>
        <label>1</label>
    </ligand>
</feature>
<dbReference type="GO" id="GO:0008270">
    <property type="term" value="F:zinc ion binding"/>
    <property type="evidence" value="ECO:0007669"/>
    <property type="project" value="InterPro"/>
</dbReference>
<feature type="binding site" evidence="5">
    <location>
        <position position="167"/>
    </location>
    <ligand>
        <name>Zn(2+)</name>
        <dbReference type="ChEBI" id="CHEBI:29105"/>
        <label>1</label>
    </ligand>
</feature>
<dbReference type="Proteomes" id="UP000663882">
    <property type="component" value="Unassembled WGS sequence"/>
</dbReference>
<dbReference type="AlphaFoldDB" id="A0A819H9X9"/>
<dbReference type="EMBL" id="CAJNOU010003398">
    <property type="protein sequence ID" value="CAF1388473.1"/>
    <property type="molecule type" value="Genomic_DNA"/>
</dbReference>
<comment type="cofactor">
    <cofactor evidence="5">
        <name>Zn(2+)</name>
        <dbReference type="ChEBI" id="CHEBI:29105"/>
    </cofactor>
    <text evidence="5">Binds 2 zinc divalent cations per subunit.</text>
</comment>
<dbReference type="Proteomes" id="UP000663889">
    <property type="component" value="Unassembled WGS sequence"/>
</dbReference>
<sequence>MCVFASLSLYLGHIRFRQAIVTAVTTTTADKDSNELVKSRIKNGCFINSFNPQYTLPHLGLVLIWKITASDNTRLPSNKKELDKILPVIRHEKSEDLYLTKLGLRFIWIGHASCFIQMNNFRFLVDPVFSERCGIASFIGPKRFRPPALTVDDLPDDLDAILISHNHFDHLDYPSVKSLNKRYGEQLTWFCGRGTRQWFLDNHIKNVVELDWWEEYYFSKKEVNIAFCPAQHWSRRTLFDKNKSLWGGYVVWDATHRFYFAGDTGYTHNISIFRQIGKKYGPFDLSAIPIGTYEPQWIMQAQHVSPDEAVQIHIDVQSKKSIGIHWGTWALSNEYFMEPPKKLSQAVQINQLDPSSFIVVKHGEIFDLS</sequence>
<evidence type="ECO:0000313" key="8">
    <source>
        <dbReference type="EMBL" id="CAF1388473.1"/>
    </source>
</evidence>
<dbReference type="GO" id="GO:0005737">
    <property type="term" value="C:cytoplasm"/>
    <property type="evidence" value="ECO:0007669"/>
    <property type="project" value="TreeGrafter"/>
</dbReference>
<proteinExistence type="inferred from homology"/>
<keyword evidence="3" id="KW-0595">Phospholipid degradation</keyword>
<reference evidence="9" key="1">
    <citation type="submission" date="2021-02" db="EMBL/GenBank/DDBJ databases">
        <authorList>
            <person name="Nowell W R."/>
        </authorList>
    </citation>
    <scope>NUCLEOTIDE SEQUENCE</scope>
</reference>
<dbReference type="GO" id="GO:0070292">
    <property type="term" value="P:N-acylphosphatidylethanolamine metabolic process"/>
    <property type="evidence" value="ECO:0007669"/>
    <property type="project" value="TreeGrafter"/>
</dbReference>